<protein>
    <recommendedName>
        <fullName evidence="3">F-box domain-containing protein</fullName>
    </recommendedName>
</protein>
<dbReference type="EMBL" id="BEXD01000136">
    <property type="protein sequence ID" value="GBB84632.1"/>
    <property type="molecule type" value="Genomic_DNA"/>
</dbReference>
<comment type="caution">
    <text evidence="1">The sequence shown here is derived from an EMBL/GenBank/DDBJ whole genome shotgun (WGS) entry which is preliminary data.</text>
</comment>
<evidence type="ECO:0000313" key="1">
    <source>
        <dbReference type="EMBL" id="GBB84632.1"/>
    </source>
</evidence>
<organism evidence="1 2">
    <name type="scientific">Rhizophagus clarus</name>
    <dbReference type="NCBI Taxonomy" id="94130"/>
    <lineage>
        <taxon>Eukaryota</taxon>
        <taxon>Fungi</taxon>
        <taxon>Fungi incertae sedis</taxon>
        <taxon>Mucoromycota</taxon>
        <taxon>Glomeromycotina</taxon>
        <taxon>Glomeromycetes</taxon>
        <taxon>Glomerales</taxon>
        <taxon>Glomeraceae</taxon>
        <taxon>Rhizophagus</taxon>
    </lineage>
</organism>
<proteinExistence type="predicted"/>
<dbReference type="AlphaFoldDB" id="A0A2Z6Q884"/>
<keyword evidence="2" id="KW-1185">Reference proteome</keyword>
<gene>
    <name evidence="1" type="ORF">RclHR1_01120020</name>
</gene>
<name>A0A2Z6Q884_9GLOM</name>
<dbReference type="SUPFAM" id="SSF81383">
    <property type="entry name" value="F-box domain"/>
    <property type="match status" value="1"/>
</dbReference>
<evidence type="ECO:0008006" key="3">
    <source>
        <dbReference type="Google" id="ProtNLM"/>
    </source>
</evidence>
<reference evidence="1 2" key="1">
    <citation type="submission" date="2017-11" db="EMBL/GenBank/DDBJ databases">
        <title>The genome of Rhizophagus clarus HR1 reveals common genetic basis of auxotrophy among arbuscular mycorrhizal fungi.</title>
        <authorList>
            <person name="Kobayashi Y."/>
        </authorList>
    </citation>
    <scope>NUCLEOTIDE SEQUENCE [LARGE SCALE GENOMIC DNA]</scope>
    <source>
        <strain evidence="1 2">HR1</strain>
    </source>
</reference>
<dbReference type="Proteomes" id="UP000247702">
    <property type="component" value="Unassembled WGS sequence"/>
</dbReference>
<accession>A0A2Z6Q884</accession>
<sequence length="537" mass="63761">MACSKLYLPAELIVEIIQYFHYDYKTLHSCILVNRLWCRLTIPLLWEDPFSMKYPKNYHFIEIYLHNLNDDDKSKLSDYGINNDLFSSNTLFNYPEFIQQLNTNKVHNSIKNWIKAIRRPSSNFIYKSSLHLISRLLFLIFIENEVSLHSFEVIIDAEEKYYVDSSIVLILQKPNFIRNIKNLTLNLNRISHNISKFLIFFHSNCNSISSLYFQFLHKHGHDDHLKTEKLLSQIINSQENLRKITFYHHNLYSLYHSLLSLKNPNCLNTLKTIIFYRVYLNDVVVLSEVLNQLNNLESVHIIYCNFLDTKFINNIINTTKPFKLKSLFWNNEILESIELLMQKSGNYLENFGNGHCYNFQLLKLLKSYCGNIKFLHLHNGLNVQNIVSTFDLIEINKQSLNYLYIDATCNGIEESELSSIVLQKLGQILPFKMEYLDLSLKIDINDLELFLRNSQNTYIKKLLIKYSKTEENEDILPYIKEYIMKKKRVKYLNILEKPYGELFLLKDEVKEFKLHGIQVLKYYDLHIDIDVFIKEII</sequence>
<evidence type="ECO:0000313" key="2">
    <source>
        <dbReference type="Proteomes" id="UP000247702"/>
    </source>
</evidence>
<dbReference type="InterPro" id="IPR036047">
    <property type="entry name" value="F-box-like_dom_sf"/>
</dbReference>
<dbReference type="STRING" id="94130.A0A2Z6Q884"/>